<dbReference type="InterPro" id="IPR018044">
    <property type="entry name" value="Peptidase_S11"/>
</dbReference>
<keyword evidence="4" id="KW-0133">Cell shape</keyword>
<evidence type="ECO:0000256" key="8">
    <source>
        <dbReference type="PIRSR" id="PIRSR618044-2"/>
    </source>
</evidence>
<dbReference type="PANTHER" id="PTHR21581">
    <property type="entry name" value="D-ALANYL-D-ALANINE CARBOXYPEPTIDASE"/>
    <property type="match status" value="1"/>
</dbReference>
<evidence type="ECO:0000313" key="14">
    <source>
        <dbReference type="Proteomes" id="UP000281534"/>
    </source>
</evidence>
<dbReference type="EMBL" id="RQYY01000014">
    <property type="protein sequence ID" value="RRD23835.1"/>
    <property type="molecule type" value="Genomic_DNA"/>
</dbReference>
<keyword evidence="3" id="KW-0378">Hydrolase</keyword>
<dbReference type="GO" id="GO:0009252">
    <property type="term" value="P:peptidoglycan biosynthetic process"/>
    <property type="evidence" value="ECO:0007669"/>
    <property type="project" value="UniProtKB-KW"/>
</dbReference>
<organism evidence="13 14">
    <name type="scientific">Fusobacterium canifelinum</name>
    <dbReference type="NCBI Taxonomy" id="285729"/>
    <lineage>
        <taxon>Bacteria</taxon>
        <taxon>Fusobacteriati</taxon>
        <taxon>Fusobacteriota</taxon>
        <taxon>Fusobacteriia</taxon>
        <taxon>Fusobacteriales</taxon>
        <taxon>Fusobacteriaceae</taxon>
        <taxon>Fusobacterium</taxon>
    </lineage>
</organism>
<feature type="active site" description="Acyl-ester intermediate" evidence="7">
    <location>
        <position position="203"/>
    </location>
</feature>
<dbReference type="InterPro" id="IPR012338">
    <property type="entry name" value="Beta-lactam/transpept-like"/>
</dbReference>
<keyword evidence="6" id="KW-0961">Cell wall biogenesis/degradation</keyword>
<keyword evidence="13" id="KW-0121">Carboxypeptidase</keyword>
<evidence type="ECO:0000256" key="1">
    <source>
        <dbReference type="ARBA" id="ARBA00007164"/>
    </source>
</evidence>
<name>A0A3P1URU3_9FUSO</name>
<evidence type="ECO:0000259" key="12">
    <source>
        <dbReference type="Pfam" id="PF00768"/>
    </source>
</evidence>
<keyword evidence="13" id="KW-0645">Protease</keyword>
<feature type="compositionally biased region" description="Polar residues" evidence="10">
    <location>
        <begin position="52"/>
        <end position="62"/>
    </location>
</feature>
<dbReference type="GO" id="GO:0008360">
    <property type="term" value="P:regulation of cell shape"/>
    <property type="evidence" value="ECO:0007669"/>
    <property type="project" value="UniProtKB-KW"/>
</dbReference>
<evidence type="ECO:0000256" key="11">
    <source>
        <dbReference type="SAM" id="SignalP"/>
    </source>
</evidence>
<feature type="compositionally biased region" description="Basic and acidic residues" evidence="10">
    <location>
        <begin position="64"/>
        <end position="116"/>
    </location>
</feature>
<dbReference type="AlphaFoldDB" id="A0A3P1URU3"/>
<dbReference type="GO" id="GO:0071555">
    <property type="term" value="P:cell wall organization"/>
    <property type="evidence" value="ECO:0007669"/>
    <property type="project" value="UniProtKB-KW"/>
</dbReference>
<reference evidence="13 14" key="1">
    <citation type="submission" date="2018-11" db="EMBL/GenBank/DDBJ databases">
        <title>Genomes From Bacteria Associated with the Canine Oral Cavity: a Test Case for Automated Genome-Based Taxonomic Assignment.</title>
        <authorList>
            <person name="Coil D.A."/>
            <person name="Jospin G."/>
            <person name="Darling A.E."/>
            <person name="Wallis C."/>
            <person name="Davis I.J."/>
            <person name="Harris S."/>
            <person name="Eisen J.A."/>
            <person name="Holcombe L.J."/>
            <person name="O'Flynn C."/>
        </authorList>
    </citation>
    <scope>NUCLEOTIDE SEQUENCE [LARGE SCALE GENOMIC DNA]</scope>
    <source>
        <strain evidence="13 14">OH4460_COT-188</strain>
    </source>
</reference>
<evidence type="ECO:0000256" key="7">
    <source>
        <dbReference type="PIRSR" id="PIRSR618044-1"/>
    </source>
</evidence>
<dbReference type="GO" id="GO:0006508">
    <property type="term" value="P:proteolysis"/>
    <property type="evidence" value="ECO:0007669"/>
    <property type="project" value="InterPro"/>
</dbReference>
<evidence type="ECO:0000256" key="3">
    <source>
        <dbReference type="ARBA" id="ARBA00022801"/>
    </source>
</evidence>
<evidence type="ECO:0000256" key="9">
    <source>
        <dbReference type="RuleBase" id="RU004016"/>
    </source>
</evidence>
<dbReference type="Gene3D" id="3.40.710.10">
    <property type="entry name" value="DD-peptidase/beta-lactamase superfamily"/>
    <property type="match status" value="1"/>
</dbReference>
<dbReference type="FunFam" id="3.40.710.10:FF:000122">
    <property type="entry name" value="Serine-type D-Ala-D-Ala carboxypeptidase"/>
    <property type="match status" value="1"/>
</dbReference>
<dbReference type="InterPro" id="IPR001967">
    <property type="entry name" value="Peptidase_S11_N"/>
</dbReference>
<accession>A0A3P1URU3</accession>
<feature type="domain" description="Peptidase S11 D-alanyl-D-alanine carboxypeptidase A N-terminal" evidence="12">
    <location>
        <begin position="179"/>
        <end position="402"/>
    </location>
</feature>
<dbReference type="PANTHER" id="PTHR21581:SF6">
    <property type="entry name" value="TRAFFICKING PROTEIN PARTICLE COMPLEX SUBUNIT 12"/>
    <property type="match status" value="1"/>
</dbReference>
<evidence type="ECO:0000256" key="4">
    <source>
        <dbReference type="ARBA" id="ARBA00022960"/>
    </source>
</evidence>
<dbReference type="Pfam" id="PF00768">
    <property type="entry name" value="Peptidase_S11"/>
    <property type="match status" value="1"/>
</dbReference>
<feature type="active site" description="Proton acceptor" evidence="7">
    <location>
        <position position="206"/>
    </location>
</feature>
<feature type="chain" id="PRO_5017930810" evidence="11">
    <location>
        <begin position="25"/>
        <end position="432"/>
    </location>
</feature>
<dbReference type="Proteomes" id="UP000281534">
    <property type="component" value="Unassembled WGS sequence"/>
</dbReference>
<comment type="similarity">
    <text evidence="1 9">Belongs to the peptidase S11 family.</text>
</comment>
<dbReference type="OrthoDB" id="9791132at2"/>
<evidence type="ECO:0000256" key="6">
    <source>
        <dbReference type="ARBA" id="ARBA00023316"/>
    </source>
</evidence>
<proteinExistence type="inferred from homology"/>
<evidence type="ECO:0000313" key="13">
    <source>
        <dbReference type="EMBL" id="RRD23835.1"/>
    </source>
</evidence>
<feature type="binding site" evidence="8">
    <location>
        <position position="372"/>
    </location>
    <ligand>
        <name>substrate</name>
    </ligand>
</feature>
<feature type="active site" evidence="7">
    <location>
        <position position="263"/>
    </location>
</feature>
<dbReference type="GO" id="GO:0009002">
    <property type="term" value="F:serine-type D-Ala-D-Ala carboxypeptidase activity"/>
    <property type="evidence" value="ECO:0007669"/>
    <property type="project" value="InterPro"/>
</dbReference>
<feature type="region of interest" description="Disordered" evidence="10">
    <location>
        <begin position="52"/>
        <end position="116"/>
    </location>
</feature>
<protein>
    <submittedName>
        <fullName evidence="13">D-alanyl-D-alanine carboxypeptidase</fullName>
    </submittedName>
</protein>
<feature type="signal peptide" evidence="11">
    <location>
        <begin position="1"/>
        <end position="24"/>
    </location>
</feature>
<keyword evidence="5" id="KW-0573">Peptidoglycan synthesis</keyword>
<dbReference type="PRINTS" id="PR00725">
    <property type="entry name" value="DADACBPTASE1"/>
</dbReference>
<dbReference type="RefSeq" id="WP_124796963.1">
    <property type="nucleotide sequence ID" value="NZ_RQYY01000014.1"/>
</dbReference>
<evidence type="ECO:0000256" key="5">
    <source>
        <dbReference type="ARBA" id="ARBA00022984"/>
    </source>
</evidence>
<comment type="caution">
    <text evidence="13">The sequence shown here is derived from an EMBL/GenBank/DDBJ whole genome shotgun (WGS) entry which is preliminary data.</text>
</comment>
<sequence>MYKKFKKIFLVMSILGILFTNNYANEIREVQLIDDFSAELLGETKNQETVVQKAPAQQQSQEITEDKNVAEEQIEKSDDKIQEDKNENNSKEEDIKTEEHSQTQEKVKKEEVKEEKIKEEKVKEEKTTEKVKEIKGVQEDKNLALEELENPEKDKQKYEMIKYYSADGVEWELPDNFRAVVVGDTKGNIIFAKDADTMYPLASVTKMMSLMVTFDEINAGNISLNDSVRISKNPLKYGGSGIPLKAGQIFVLEDLIKASAVYSANNATYAIAEYVGNGSVFGFVAKMNRKLKDYGLQNEIRYHTPAGLPTRVTKQPMDEGTAKGIYKLSIEALKYKKYIEIAGIKSTKIYNEKISIRNRNHLIGENGIYGIKTGFHKEAKYNIAVASKFEGTDVIIVVMGGETYKTRDGIVLSVLDILNNNYTVKNGLIKRK</sequence>
<evidence type="ECO:0000256" key="10">
    <source>
        <dbReference type="SAM" id="MobiDB-lite"/>
    </source>
</evidence>
<gene>
    <name evidence="13" type="ORF">EII27_07910</name>
</gene>
<keyword evidence="2 11" id="KW-0732">Signal</keyword>
<dbReference type="SUPFAM" id="SSF56601">
    <property type="entry name" value="beta-lactamase/transpeptidase-like"/>
    <property type="match status" value="1"/>
</dbReference>
<evidence type="ECO:0000256" key="2">
    <source>
        <dbReference type="ARBA" id="ARBA00022729"/>
    </source>
</evidence>